<reference evidence="2 3" key="1">
    <citation type="submission" date="2015-05" db="EMBL/GenBank/DDBJ databases">
        <authorList>
            <person name="Tang B."/>
            <person name="Yu Y."/>
        </authorList>
    </citation>
    <scope>NUCLEOTIDE SEQUENCE [LARGE SCALE GENOMIC DNA]</scope>
    <source>
        <strain evidence="2 3">DSM 7029</strain>
    </source>
</reference>
<dbReference type="Gene3D" id="3.30.559.30">
    <property type="entry name" value="Nonribosomal peptide synthetase, condensation domain"/>
    <property type="match status" value="1"/>
</dbReference>
<evidence type="ECO:0000313" key="3">
    <source>
        <dbReference type="Proteomes" id="UP000035352"/>
    </source>
</evidence>
<dbReference type="Proteomes" id="UP000035352">
    <property type="component" value="Chromosome"/>
</dbReference>
<dbReference type="Gene3D" id="3.30.559.10">
    <property type="entry name" value="Chloramphenicol acetyltransferase-like domain"/>
    <property type="match status" value="1"/>
</dbReference>
<accession>A0A0G3BN83</accession>
<proteinExistence type="predicted"/>
<dbReference type="RefSeq" id="WP_047196128.1">
    <property type="nucleotide sequence ID" value="NZ_CP011371.1"/>
</dbReference>
<dbReference type="AlphaFoldDB" id="A0A0G3BN83"/>
<keyword evidence="3" id="KW-1185">Reference proteome</keyword>
<name>A0A0G3BN83_9BURK</name>
<feature type="compositionally biased region" description="Basic and acidic residues" evidence="1">
    <location>
        <begin position="18"/>
        <end position="29"/>
    </location>
</feature>
<evidence type="ECO:0008006" key="4">
    <source>
        <dbReference type="Google" id="ProtNLM"/>
    </source>
</evidence>
<dbReference type="KEGG" id="pbh:AAW51_4166"/>
<evidence type="ECO:0000313" key="2">
    <source>
        <dbReference type="EMBL" id="AKJ30857.1"/>
    </source>
</evidence>
<protein>
    <recommendedName>
        <fullName evidence="4">Condensation domain-containing protein</fullName>
    </recommendedName>
</protein>
<evidence type="ECO:0000256" key="1">
    <source>
        <dbReference type="SAM" id="MobiDB-lite"/>
    </source>
</evidence>
<sequence length="477" mass="52898">MAHDARSLIGSPGLDDPADTHSSRGAPERWRPMSSMCRLFLHGSEFVNANSACLFVLNGTPDEQRLRQAAVALLRRHPLLRSMLARKRGRIGWQLTEPPAPSDVVLHWHKVDDTPLPQLMERAVNHAWEVELPLEQRIPFALAVFETPRYSLLQIITSHVAEDAYASYLISHDLAQAYANPAVAFTDRGVVHPPAADMDSVVARSREPLGVLEKLKVLAGSVRDLAVTDTSLPVPAPRTLGSRGLVVQDMDESLFAGLRAAARASGTTVHSVMLLALCRVILASHPRPGRVLRLLDMYSMRGQLGPGVGHLYENLVLPYTLRVERGSDCEMLAQIYRRTSEVKAGGYVRECFKYSKTNMLLRGARLPQLKRWMIGRTVQARVLVTNPGQIPFDLPSFGELEVMEFFTHAQVFPPGSVMCQFSGFRGRVRMILLYDRAAFGEHFDELFRGPYLAELQRMANAPQALRATATLLGAKAG</sequence>
<feature type="region of interest" description="Disordered" evidence="1">
    <location>
        <begin position="1"/>
        <end position="29"/>
    </location>
</feature>
<dbReference type="SUPFAM" id="SSF52777">
    <property type="entry name" value="CoA-dependent acyltransferases"/>
    <property type="match status" value="2"/>
</dbReference>
<dbReference type="OrthoDB" id="6315054at2"/>
<dbReference type="InterPro" id="IPR023213">
    <property type="entry name" value="CAT-like_dom_sf"/>
</dbReference>
<dbReference type="STRING" id="413882.AAW51_4166"/>
<gene>
    <name evidence="2" type="ORF">AAW51_4166</name>
</gene>
<organism evidence="2 3">
    <name type="scientific">Caldimonas brevitalea</name>
    <dbReference type="NCBI Taxonomy" id="413882"/>
    <lineage>
        <taxon>Bacteria</taxon>
        <taxon>Pseudomonadati</taxon>
        <taxon>Pseudomonadota</taxon>
        <taxon>Betaproteobacteria</taxon>
        <taxon>Burkholderiales</taxon>
        <taxon>Sphaerotilaceae</taxon>
        <taxon>Caldimonas</taxon>
    </lineage>
</organism>
<dbReference type="EMBL" id="CP011371">
    <property type="protein sequence ID" value="AKJ30857.1"/>
    <property type="molecule type" value="Genomic_DNA"/>
</dbReference>